<protein>
    <submittedName>
        <fullName evidence="1">Uncharacterized protein</fullName>
    </submittedName>
</protein>
<dbReference type="RefSeq" id="XP_001442414.1">
    <property type="nucleotide sequence ID" value="XM_001442377.1"/>
</dbReference>
<dbReference type="Proteomes" id="UP000000600">
    <property type="component" value="Unassembled WGS sequence"/>
</dbReference>
<dbReference type="HOGENOM" id="CLU_293463_0_0_1"/>
<dbReference type="AlphaFoldDB" id="A0CW50"/>
<evidence type="ECO:0000313" key="1">
    <source>
        <dbReference type="EMBL" id="CAK75017.1"/>
    </source>
</evidence>
<organism evidence="1 2">
    <name type="scientific">Paramecium tetraurelia</name>
    <dbReference type="NCBI Taxonomy" id="5888"/>
    <lineage>
        <taxon>Eukaryota</taxon>
        <taxon>Sar</taxon>
        <taxon>Alveolata</taxon>
        <taxon>Ciliophora</taxon>
        <taxon>Intramacronucleata</taxon>
        <taxon>Oligohymenophorea</taxon>
        <taxon>Peniculida</taxon>
        <taxon>Parameciidae</taxon>
        <taxon>Paramecium</taxon>
    </lineage>
</organism>
<name>A0CW50_PARTE</name>
<dbReference type="GeneID" id="5028199"/>
<proteinExistence type="predicted"/>
<reference evidence="1 2" key="1">
    <citation type="journal article" date="2006" name="Nature">
        <title>Global trends of whole-genome duplications revealed by the ciliate Paramecium tetraurelia.</title>
        <authorList>
            <consortium name="Genoscope"/>
            <person name="Aury J.-M."/>
            <person name="Jaillon O."/>
            <person name="Duret L."/>
            <person name="Noel B."/>
            <person name="Jubin C."/>
            <person name="Porcel B.M."/>
            <person name="Segurens B."/>
            <person name="Daubin V."/>
            <person name="Anthouard V."/>
            <person name="Aiach N."/>
            <person name="Arnaiz O."/>
            <person name="Billaut A."/>
            <person name="Beisson J."/>
            <person name="Blanc I."/>
            <person name="Bouhouche K."/>
            <person name="Camara F."/>
            <person name="Duharcourt S."/>
            <person name="Guigo R."/>
            <person name="Gogendeau D."/>
            <person name="Katinka M."/>
            <person name="Keller A.-M."/>
            <person name="Kissmehl R."/>
            <person name="Klotz C."/>
            <person name="Koll F."/>
            <person name="Le Moue A."/>
            <person name="Lepere C."/>
            <person name="Malinsky S."/>
            <person name="Nowacki M."/>
            <person name="Nowak J.K."/>
            <person name="Plattner H."/>
            <person name="Poulain J."/>
            <person name="Ruiz F."/>
            <person name="Serrano V."/>
            <person name="Zagulski M."/>
            <person name="Dessen P."/>
            <person name="Betermier M."/>
            <person name="Weissenbach J."/>
            <person name="Scarpelli C."/>
            <person name="Schachter V."/>
            <person name="Sperling L."/>
            <person name="Meyer E."/>
            <person name="Cohen J."/>
            <person name="Wincker P."/>
        </authorList>
    </citation>
    <scope>NUCLEOTIDE SEQUENCE [LARGE SCALE GENOMIC DNA]</scope>
    <source>
        <strain evidence="1 2">Stock d4-2</strain>
    </source>
</reference>
<evidence type="ECO:0000313" key="2">
    <source>
        <dbReference type="Proteomes" id="UP000000600"/>
    </source>
</evidence>
<dbReference type="InParanoid" id="A0CW50"/>
<accession>A0CW50</accession>
<keyword evidence="2" id="KW-1185">Reference proteome</keyword>
<gene>
    <name evidence="1" type="ORF">GSPATT00001219001</name>
</gene>
<dbReference type="OMA" id="HSKEWIN"/>
<dbReference type="EMBL" id="CT868207">
    <property type="protein sequence ID" value="CAK75017.1"/>
    <property type="molecule type" value="Genomic_DNA"/>
</dbReference>
<sequence>MSLVKSFELALIQNDVLSKVLPILKFINHTIPFPQKHSSINEPRIIRYLLQLHCQIPDTIDMILISLLNIFKHSKEWINGCFKAIEEYAQLPNQGNGKYVALEFLETVLTEISELDFDIDDRCYAFIIFLKHAENEKLVRAIMKKVGQIQQQLGNRMRSANQLNQLIEETVLKLYQEEVQKNSDEFHYQTVAFELQEKGSQARKGSKPKMSLMAMNILQSQSLSQKIPSKQQLNNDNLNNSNSDDSVKGSEMNLDEILIQHKPRIDSEQSEYLADIDALQNLFAYITNPVATEPGLIFATDALANDIQLPCDDNQYKLHVIKPDKLTTLRSYKAMLFLTDYHNHQMIMQINQHTMQIAFRSISGFFQNQQSSGNLTHIIGLLQFYLKYELKETAYNFLYFQFHQQFLDYLCTLTLLILDNPLYLDFLMRFMDPNYSKIPQDLRNYIWQFLNRQGYISILVSKITNKEKEGVFPKRKDITKEGYQFLKHINDYKLQLLQDDDQAAITYSISSNIDQYLGPLIPGKTLIQNKQLLERKMLLSSHLRRGSDLSSLARQINKVIIQEYIDLTELNQQGRDIDRLQDVVQFYKDISTPAETPTLYNVYRQTSEGIKNIQFEQRSQRSQLTEPPLNIIQLQNTFKLPSLNIQPTTIITDSITLKNTQRKQKSMTFSENILAQTISKRSDQPQYMSLVGVNDNSSTFRQMNVIQTPTSLAKLFVHYPNQDNSVVDTIMKEEYTKYETQNDETTSFRNSTLLKNIIQSMQKFEYHYAFDELLDDQYILFEKLLNHYSITQTALFQSSYEDNSSNNCQTILIDLIQRINKKPMNEKLTKIYIAYLPRICRNLTNMHKMQNQNRNNMELFTNQNQMGSVRIFSTKIIDLILRNFQQRNHRIYLKVNDTSSFSLNEQFHQLPNPFYQQIFYSIMKQLCLFAQEKQVQAILFKANLLEGISQAFHKNVINKVMIKQGNVEVYLIHLALLSQLIVLVYELRDDLQVYKSSLLRLQCFQNLKEVIDMFKNNKLIQSQALDIQKQLRKKK</sequence>
<dbReference type="KEGG" id="ptm:GSPATT00001219001"/>
<dbReference type="OrthoDB" id="304527at2759"/>